<dbReference type="AlphaFoldDB" id="A0A1X4JML6"/>
<reference evidence="2 3" key="1">
    <citation type="submission" date="2017-04" db="EMBL/GenBank/DDBJ databases">
        <title>The genome sequence of Weissella cibaria isolated from wild Drosophila.</title>
        <authorList>
            <person name="Ricks N.J."/>
            <person name="Carroll C."/>
            <person name="Walters A."/>
            <person name="Newell P.D."/>
            <person name="Chaston J.M."/>
        </authorList>
    </citation>
    <scope>NUCLEOTIDE SEQUENCE [LARGE SCALE GENOMIC DNA]</scope>
    <source>
        <strain evidence="2 3">DmW_103</strain>
    </source>
</reference>
<dbReference type="Gene3D" id="1.10.287.70">
    <property type="match status" value="1"/>
</dbReference>
<evidence type="ECO:0000313" key="2">
    <source>
        <dbReference type="EMBL" id="OSP89971.1"/>
    </source>
</evidence>
<dbReference type="InterPro" id="IPR013099">
    <property type="entry name" value="K_chnl_dom"/>
</dbReference>
<dbReference type="SUPFAM" id="SSF81324">
    <property type="entry name" value="Voltage-gated potassium channels"/>
    <property type="match status" value="1"/>
</dbReference>
<feature type="domain" description="Potassium channel" evidence="1">
    <location>
        <begin position="2"/>
        <end position="30"/>
    </location>
</feature>
<comment type="caution">
    <text evidence="2">The sequence shown here is derived from an EMBL/GenBank/DDBJ whole genome shotgun (WGS) entry which is preliminary data.</text>
</comment>
<gene>
    <name evidence="2" type="ORF">B9D04_04015</name>
</gene>
<organism evidence="2 3">
    <name type="scientific">Weissella cibaria</name>
    <dbReference type="NCBI Taxonomy" id="137591"/>
    <lineage>
        <taxon>Bacteria</taxon>
        <taxon>Bacillati</taxon>
        <taxon>Bacillota</taxon>
        <taxon>Bacilli</taxon>
        <taxon>Lactobacillales</taxon>
        <taxon>Lactobacillaceae</taxon>
        <taxon>Weissella</taxon>
    </lineage>
</organism>
<dbReference type="EMBL" id="NDXJ01000005">
    <property type="protein sequence ID" value="OSP89971.1"/>
    <property type="molecule type" value="Genomic_DNA"/>
</dbReference>
<name>A0A1X4JML6_9LACO</name>
<accession>A0A1X4JML6</accession>
<dbReference type="Pfam" id="PF07885">
    <property type="entry name" value="Ion_trans_2"/>
    <property type="match status" value="1"/>
</dbReference>
<evidence type="ECO:0000259" key="1">
    <source>
        <dbReference type="Pfam" id="PF07885"/>
    </source>
</evidence>
<sequence length="35" mass="4126">MFIISTTIGYGDIHLVNYFGKVFTMLVTLNRWFIN</sequence>
<protein>
    <recommendedName>
        <fullName evidence="1">Potassium channel domain-containing protein</fullName>
    </recommendedName>
</protein>
<evidence type="ECO:0000313" key="3">
    <source>
        <dbReference type="Proteomes" id="UP000193588"/>
    </source>
</evidence>
<proteinExistence type="predicted"/>
<dbReference type="Proteomes" id="UP000193588">
    <property type="component" value="Unassembled WGS sequence"/>
</dbReference>